<reference evidence="1 2" key="1">
    <citation type="submission" date="2024-04" db="EMBL/GenBank/DDBJ databases">
        <authorList>
            <person name="Rising A."/>
            <person name="Reimegard J."/>
            <person name="Sonavane S."/>
            <person name="Akerstrom W."/>
            <person name="Nylinder S."/>
            <person name="Hedman E."/>
            <person name="Kallberg Y."/>
        </authorList>
    </citation>
    <scope>NUCLEOTIDE SEQUENCE [LARGE SCALE GENOMIC DNA]</scope>
</reference>
<dbReference type="EMBL" id="CAXIEN010000015">
    <property type="protein sequence ID" value="CAL1264896.1"/>
    <property type="molecule type" value="Genomic_DNA"/>
</dbReference>
<dbReference type="Proteomes" id="UP001497382">
    <property type="component" value="Unassembled WGS sequence"/>
</dbReference>
<name>A0AAV1Z1V5_9ARAC</name>
<evidence type="ECO:0000313" key="2">
    <source>
        <dbReference type="Proteomes" id="UP001497382"/>
    </source>
</evidence>
<organism evidence="1 2">
    <name type="scientific">Larinioides sclopetarius</name>
    <dbReference type="NCBI Taxonomy" id="280406"/>
    <lineage>
        <taxon>Eukaryota</taxon>
        <taxon>Metazoa</taxon>
        <taxon>Ecdysozoa</taxon>
        <taxon>Arthropoda</taxon>
        <taxon>Chelicerata</taxon>
        <taxon>Arachnida</taxon>
        <taxon>Araneae</taxon>
        <taxon>Araneomorphae</taxon>
        <taxon>Entelegynae</taxon>
        <taxon>Araneoidea</taxon>
        <taxon>Araneidae</taxon>
        <taxon>Larinioides</taxon>
    </lineage>
</organism>
<evidence type="ECO:0000313" key="1">
    <source>
        <dbReference type="EMBL" id="CAL1264896.1"/>
    </source>
</evidence>
<accession>A0AAV1Z1V5</accession>
<gene>
    <name evidence="1" type="ORF">LARSCL_LOCUS2218</name>
</gene>
<keyword evidence="2" id="KW-1185">Reference proteome</keyword>
<sequence length="181" mass="20347">MPVLNLDMVDLASSNPALVQKKARICVGLGMAQARDFEIDIPPSDVVERKNLNLSEKDDLYKLKMVQPNKLAYLTPRRQVPRHGPVGIESPDGHAGALRVSNPDDMSMDIGNFSSERAQREDRDRRRYRNGGGPVILPLVMMRASFRIHWGLMLGEHIVSETLISHQLTGIVQWHDNCDLT</sequence>
<comment type="caution">
    <text evidence="1">The sequence shown here is derived from an EMBL/GenBank/DDBJ whole genome shotgun (WGS) entry which is preliminary data.</text>
</comment>
<dbReference type="AlphaFoldDB" id="A0AAV1Z1V5"/>
<proteinExistence type="predicted"/>
<protein>
    <submittedName>
        <fullName evidence="1">Uncharacterized protein</fullName>
    </submittedName>
</protein>